<dbReference type="InterPro" id="IPR029062">
    <property type="entry name" value="Class_I_gatase-like"/>
</dbReference>
<evidence type="ECO:0000256" key="4">
    <source>
        <dbReference type="ARBA" id="ARBA00022825"/>
    </source>
</evidence>
<protein>
    <submittedName>
        <fullName evidence="5">Type 1 glutamine amidotransferase-like domain-containing protein</fullName>
    </submittedName>
</protein>
<name>A0A8J6NGW9_9CHLR</name>
<proteinExistence type="inferred from homology"/>
<dbReference type="PANTHER" id="PTHR20842:SF0">
    <property type="entry name" value="ALPHA-ASPARTYL DIPEPTIDASE"/>
    <property type="match status" value="1"/>
</dbReference>
<accession>A0A8J6NGW9</accession>
<evidence type="ECO:0000313" key="5">
    <source>
        <dbReference type="EMBL" id="MBC8333967.1"/>
    </source>
</evidence>
<dbReference type="GO" id="GO:0006508">
    <property type="term" value="P:proteolysis"/>
    <property type="evidence" value="ECO:0007669"/>
    <property type="project" value="UniProtKB-KW"/>
</dbReference>
<gene>
    <name evidence="5" type="ORF">H8E29_01770</name>
</gene>
<sequence length="239" mass="26249">MNGLIALVGSGEYLSVMNEIDRHLLASVNTNGRAPRVVCMPTAAGQEGDASVKRWLKMGSEHFEELGAEVTPARIIDRESADDPQWEEALQNADLIYFSGGKPNYLYETMQGSRAWKAAQKAWERGAVYAGCSAGAMILADRVPNFRSVGLTSIEAFQVLPPTFVIPHFDRMRGLWSAYLFAVRRQLADGQFILGVDEKSALVGSLEGGWKVMGQGNAHIITRDHQQDFNAGEDVFLSI</sequence>
<reference evidence="5 6" key="1">
    <citation type="submission" date="2020-08" db="EMBL/GenBank/DDBJ databases">
        <title>Bridging the membrane lipid divide: bacteria of the FCB group superphylum have the potential to synthesize archaeal ether lipids.</title>
        <authorList>
            <person name="Villanueva L."/>
            <person name="Von Meijenfeldt F.A.B."/>
            <person name="Westbye A.B."/>
            <person name="Yadav S."/>
            <person name="Hopmans E.C."/>
            <person name="Dutilh B.E."/>
            <person name="Sinninghe Damste J.S."/>
        </authorList>
    </citation>
    <scope>NUCLEOTIDE SEQUENCE [LARGE SCALE GENOMIC DNA]</scope>
    <source>
        <strain evidence="5">NIOZ-UU36</strain>
    </source>
</reference>
<dbReference type="SUPFAM" id="SSF52317">
    <property type="entry name" value="Class I glutamine amidotransferase-like"/>
    <property type="match status" value="1"/>
</dbReference>
<dbReference type="InterPro" id="IPR005320">
    <property type="entry name" value="Peptidase_S51"/>
</dbReference>
<dbReference type="Gene3D" id="3.40.50.880">
    <property type="match status" value="1"/>
</dbReference>
<dbReference type="EMBL" id="JACNJN010000035">
    <property type="protein sequence ID" value="MBC8333967.1"/>
    <property type="molecule type" value="Genomic_DNA"/>
</dbReference>
<evidence type="ECO:0000313" key="6">
    <source>
        <dbReference type="Proteomes" id="UP000614469"/>
    </source>
</evidence>
<evidence type="ECO:0000256" key="1">
    <source>
        <dbReference type="ARBA" id="ARBA00006534"/>
    </source>
</evidence>
<comment type="caution">
    <text evidence="5">The sequence shown here is derived from an EMBL/GenBank/DDBJ whole genome shotgun (WGS) entry which is preliminary data.</text>
</comment>
<dbReference type="PANTHER" id="PTHR20842">
    <property type="entry name" value="PROTEASE S51 ALPHA-ASPARTYL DIPEPTIDASE"/>
    <property type="match status" value="1"/>
</dbReference>
<keyword evidence="5" id="KW-0315">Glutamine amidotransferase</keyword>
<dbReference type="CDD" id="cd03129">
    <property type="entry name" value="GAT1_Peptidase_E_like"/>
    <property type="match status" value="1"/>
</dbReference>
<comment type="similarity">
    <text evidence="1">Belongs to the peptidase S51 family.</text>
</comment>
<dbReference type="AlphaFoldDB" id="A0A8J6NGW9"/>
<dbReference type="GO" id="GO:0008236">
    <property type="term" value="F:serine-type peptidase activity"/>
    <property type="evidence" value="ECO:0007669"/>
    <property type="project" value="UniProtKB-KW"/>
</dbReference>
<evidence type="ECO:0000256" key="2">
    <source>
        <dbReference type="ARBA" id="ARBA00022670"/>
    </source>
</evidence>
<keyword evidence="2" id="KW-0645">Protease</keyword>
<evidence type="ECO:0000256" key="3">
    <source>
        <dbReference type="ARBA" id="ARBA00022801"/>
    </source>
</evidence>
<keyword evidence="4" id="KW-0720">Serine protease</keyword>
<keyword evidence="3" id="KW-0378">Hydrolase</keyword>
<dbReference type="Pfam" id="PF03575">
    <property type="entry name" value="Peptidase_S51"/>
    <property type="match status" value="1"/>
</dbReference>
<dbReference type="Proteomes" id="UP000614469">
    <property type="component" value="Unassembled WGS sequence"/>
</dbReference>
<organism evidence="5 6">
    <name type="scientific">Candidatus Desulfolinea nitratireducens</name>
    <dbReference type="NCBI Taxonomy" id="2841698"/>
    <lineage>
        <taxon>Bacteria</taxon>
        <taxon>Bacillati</taxon>
        <taxon>Chloroflexota</taxon>
        <taxon>Anaerolineae</taxon>
        <taxon>Anaerolineales</taxon>
        <taxon>Anaerolineales incertae sedis</taxon>
        <taxon>Candidatus Desulfolinea</taxon>
    </lineage>
</organism>